<evidence type="ECO:0000313" key="2">
    <source>
        <dbReference type="EMBL" id="VEH84816.1"/>
    </source>
</evidence>
<dbReference type="InterPro" id="IPR003789">
    <property type="entry name" value="Asn/Gln_tRNA_amidoTrase-B-like"/>
</dbReference>
<dbReference type="PANTHER" id="PTHR28055:SF1">
    <property type="entry name" value="ALTERED INHERITANCE OF MITOCHONDRIA PROTEIN 41, MITOCHONDRIAL"/>
    <property type="match status" value="1"/>
</dbReference>
<dbReference type="Gene3D" id="1.10.1510.10">
    <property type="entry name" value="Uncharacterised protein YqeY/AIM41 PF09424, N-terminal domain"/>
    <property type="match status" value="1"/>
</dbReference>
<dbReference type="GO" id="GO:0016884">
    <property type="term" value="F:carbon-nitrogen ligase activity, with glutamine as amido-N-donor"/>
    <property type="evidence" value="ECO:0007669"/>
    <property type="project" value="InterPro"/>
</dbReference>
<sequence length="152" mass="17155">MTIKERINNDLKDAMRAKDKKKLEALRLITAAIKQIEVDERIEVDDTRMLVILDKMAKQRNESLTQFKAAGRDDLVAQEQFELDIIKAYLPEPLSEEEINQLIEEAILSSAAKQMSDMGKVMAELKPKLQGRADMAKVSALIKAKLSQLSIS</sequence>
<evidence type="ECO:0000313" key="3">
    <source>
        <dbReference type="Proteomes" id="UP000054859"/>
    </source>
</evidence>
<dbReference type="InterPro" id="IPR023168">
    <property type="entry name" value="GatB_Yqey_C_2"/>
</dbReference>
<dbReference type="PANTHER" id="PTHR28055">
    <property type="entry name" value="ALTERED INHERITANCE OF MITOCHONDRIA PROTEIN 41, MITOCHONDRIAL"/>
    <property type="match status" value="1"/>
</dbReference>
<dbReference type="EMBL" id="LR134418">
    <property type="protein sequence ID" value="VEH84816.1"/>
    <property type="molecule type" value="Genomic_DNA"/>
</dbReference>
<geneLocation type="plasmid" evidence="2 4">
    <name>9</name>
</geneLocation>
<dbReference type="STRING" id="45056.Lade_0020"/>
<organism evidence="1 3">
    <name type="scientific">Legionella adelaidensis</name>
    <dbReference type="NCBI Taxonomy" id="45056"/>
    <lineage>
        <taxon>Bacteria</taxon>
        <taxon>Pseudomonadati</taxon>
        <taxon>Pseudomonadota</taxon>
        <taxon>Gammaproteobacteria</taxon>
        <taxon>Legionellales</taxon>
        <taxon>Legionellaceae</taxon>
        <taxon>Legionella</taxon>
    </lineage>
</organism>
<dbReference type="KEGG" id="ladl:NCTC12735_00435"/>
<accession>A0A0W0R2S8</accession>
<dbReference type="InterPro" id="IPR019004">
    <property type="entry name" value="YqeY/Aim41"/>
</dbReference>
<dbReference type="Pfam" id="PF09424">
    <property type="entry name" value="YqeY"/>
    <property type="match status" value="1"/>
</dbReference>
<dbReference type="InterPro" id="IPR042184">
    <property type="entry name" value="YqeY/Aim41_N"/>
</dbReference>
<name>A0A0W0R2S8_9GAMM</name>
<evidence type="ECO:0000313" key="1">
    <source>
        <dbReference type="EMBL" id="KTC65362.1"/>
    </source>
</evidence>
<dbReference type="SUPFAM" id="SSF89095">
    <property type="entry name" value="GatB/YqeY motif"/>
    <property type="match status" value="1"/>
</dbReference>
<reference evidence="1 3" key="1">
    <citation type="submission" date="2015-11" db="EMBL/GenBank/DDBJ databases">
        <title>Identification of large and diverse effector repertoires of 38 Legionella species.</title>
        <authorList>
            <person name="Burstein D."/>
            <person name="Amaro F."/>
            <person name="Zusman T."/>
            <person name="Lifshitz Z."/>
            <person name="Cohen O."/>
            <person name="Gilbert J.A."/>
            <person name="Pupko T."/>
            <person name="Shuman H.A."/>
            <person name="Segal G."/>
        </authorList>
    </citation>
    <scope>NUCLEOTIDE SEQUENCE [LARGE SCALE GENOMIC DNA]</scope>
    <source>
        <strain evidence="1 3">1762-AUS-E</strain>
    </source>
</reference>
<dbReference type="Proteomes" id="UP000054859">
    <property type="component" value="Unassembled WGS sequence"/>
</dbReference>
<keyword evidence="3" id="KW-1185">Reference proteome</keyword>
<protein>
    <submittedName>
        <fullName evidence="2">Transamidase GatB domain protein</fullName>
    </submittedName>
    <submittedName>
        <fullName evidence="1">Yqey-like protein</fullName>
    </submittedName>
</protein>
<dbReference type="AlphaFoldDB" id="A0A0W0R2S8"/>
<dbReference type="PATRIC" id="fig|45056.6.peg.20"/>
<gene>
    <name evidence="2" type="primary">yqeY</name>
    <name evidence="1" type="ORF">Lade_0020</name>
    <name evidence="2" type="ORF">NCTC12735_00435</name>
</gene>
<dbReference type="Gene3D" id="1.10.10.410">
    <property type="match status" value="1"/>
</dbReference>
<dbReference type="RefSeq" id="WP_058461133.1">
    <property type="nucleotide sequence ID" value="NZ_CAAAHS010000003.1"/>
</dbReference>
<proteinExistence type="predicted"/>
<dbReference type="EMBL" id="LNKA01000001">
    <property type="protein sequence ID" value="KTC65362.1"/>
    <property type="molecule type" value="Genomic_DNA"/>
</dbReference>
<dbReference type="OrthoDB" id="9788127at2"/>
<dbReference type="Proteomes" id="UP000281170">
    <property type="component" value="Plasmid 9"/>
</dbReference>
<evidence type="ECO:0000313" key="4">
    <source>
        <dbReference type="Proteomes" id="UP000281170"/>
    </source>
</evidence>
<keyword evidence="2" id="KW-0614">Plasmid</keyword>
<reference evidence="2 4" key="2">
    <citation type="submission" date="2018-12" db="EMBL/GenBank/DDBJ databases">
        <authorList>
            <consortium name="Pathogen Informatics"/>
        </authorList>
    </citation>
    <scope>NUCLEOTIDE SEQUENCE [LARGE SCALE GENOMIC DNA]</scope>
    <source>
        <strain evidence="2 4">NCTC12735</strain>
        <plasmid evidence="4">9</plasmid>
    </source>
</reference>